<dbReference type="Pfam" id="PF00126">
    <property type="entry name" value="HTH_1"/>
    <property type="match status" value="1"/>
</dbReference>
<evidence type="ECO:0000313" key="7">
    <source>
        <dbReference type="Proteomes" id="UP000242501"/>
    </source>
</evidence>
<accession>A0A1G6H3K9</accession>
<dbReference type="InterPro" id="IPR000847">
    <property type="entry name" value="LysR_HTH_N"/>
</dbReference>
<dbReference type="CDD" id="cd08413">
    <property type="entry name" value="PBP2_CysB_like"/>
    <property type="match status" value="1"/>
</dbReference>
<dbReference type="PANTHER" id="PTHR30126">
    <property type="entry name" value="HTH-TYPE TRANSCRIPTIONAL REGULATOR"/>
    <property type="match status" value="1"/>
</dbReference>
<sequence length="307" mass="34473">MNFQQLRIIRETVRQNFNLTEASAALFTSQSGVSKHIKDLEDELGVQLFIRKGKRILGLTEPGQALLSVVERMLIDADNIKRLADEFNKIDEGTLTLATTHTQARYILPPIVNLFKKQFPKVHLVLQQASPSEIVEMLLQGQADIGIATESLTTEDNLAGIPYYTWQHSIITPKDHPLTKLAHITLEDLAQYPIVTYHEGFTGRAKINQAFIDAHLDADIVMSALDTDVIKTYVELGMGIGIINSIAYDEKRDIHLSQIKTSLFDINTTWIAVRKGHLLRGYGYDFISLCSPEANIKSLKKVAYPDE</sequence>
<dbReference type="SUPFAM" id="SSF53850">
    <property type="entry name" value="Periplasmic binding protein-like II"/>
    <property type="match status" value="1"/>
</dbReference>
<dbReference type="GO" id="GO:0000976">
    <property type="term" value="F:transcription cis-regulatory region binding"/>
    <property type="evidence" value="ECO:0007669"/>
    <property type="project" value="TreeGrafter"/>
</dbReference>
<dbReference type="InterPro" id="IPR036390">
    <property type="entry name" value="WH_DNA-bd_sf"/>
</dbReference>
<proteinExistence type="inferred from homology"/>
<evidence type="ECO:0000256" key="4">
    <source>
        <dbReference type="ARBA" id="ARBA00023163"/>
    </source>
</evidence>
<dbReference type="PROSITE" id="PS50931">
    <property type="entry name" value="HTH_LYSR"/>
    <property type="match status" value="1"/>
</dbReference>
<reference evidence="7" key="1">
    <citation type="submission" date="2016-09" db="EMBL/GenBank/DDBJ databases">
        <authorList>
            <person name="Varghese N."/>
            <person name="Submissions S."/>
        </authorList>
    </citation>
    <scope>NUCLEOTIDE SEQUENCE [LARGE SCALE GENOMIC DNA]</scope>
    <source>
        <strain evidence="7">ANC 4422</strain>
    </source>
</reference>
<dbReference type="OrthoDB" id="5297026at2"/>
<dbReference type="Proteomes" id="UP000242501">
    <property type="component" value="Unassembled WGS sequence"/>
</dbReference>
<dbReference type="GO" id="GO:0019344">
    <property type="term" value="P:cysteine biosynthetic process"/>
    <property type="evidence" value="ECO:0007669"/>
    <property type="project" value="TreeGrafter"/>
</dbReference>
<dbReference type="Gene3D" id="1.10.10.10">
    <property type="entry name" value="Winged helix-like DNA-binding domain superfamily/Winged helix DNA-binding domain"/>
    <property type="match status" value="1"/>
</dbReference>
<evidence type="ECO:0000256" key="3">
    <source>
        <dbReference type="ARBA" id="ARBA00023125"/>
    </source>
</evidence>
<dbReference type="InterPro" id="IPR036388">
    <property type="entry name" value="WH-like_DNA-bd_sf"/>
</dbReference>
<protein>
    <submittedName>
        <fullName evidence="6">LysR family transcriptional regulator, cys regulon transcriptional activator</fullName>
    </submittedName>
</protein>
<keyword evidence="7" id="KW-1185">Reference proteome</keyword>
<name>A0A1G6H3K9_9GAMM</name>
<dbReference type="AlphaFoldDB" id="A0A1G6H3K9"/>
<evidence type="ECO:0000256" key="2">
    <source>
        <dbReference type="ARBA" id="ARBA00023015"/>
    </source>
</evidence>
<feature type="domain" description="HTH lysR-type" evidence="5">
    <location>
        <begin position="1"/>
        <end position="59"/>
    </location>
</feature>
<keyword evidence="2" id="KW-0805">Transcription regulation</keyword>
<gene>
    <name evidence="6" type="ORF">SAMN05421733_103152</name>
</gene>
<dbReference type="STRING" id="1219383.SAMN05421733_103152"/>
<comment type="similarity">
    <text evidence="1">Belongs to the LysR transcriptional regulatory family.</text>
</comment>
<dbReference type="InterPro" id="IPR005119">
    <property type="entry name" value="LysR_subst-bd"/>
</dbReference>
<dbReference type="EMBL" id="FMYL01000003">
    <property type="protein sequence ID" value="SDB88016.1"/>
    <property type="molecule type" value="Genomic_DNA"/>
</dbReference>
<dbReference type="Gene3D" id="3.40.190.10">
    <property type="entry name" value="Periplasmic binding protein-like II"/>
    <property type="match status" value="2"/>
</dbReference>
<dbReference type="Pfam" id="PF03466">
    <property type="entry name" value="LysR_substrate"/>
    <property type="match status" value="1"/>
</dbReference>
<dbReference type="InterPro" id="IPR037423">
    <property type="entry name" value="CysB_PBP2"/>
</dbReference>
<evidence type="ECO:0000256" key="1">
    <source>
        <dbReference type="ARBA" id="ARBA00009437"/>
    </source>
</evidence>
<dbReference type="GO" id="GO:0003700">
    <property type="term" value="F:DNA-binding transcription factor activity"/>
    <property type="evidence" value="ECO:0007669"/>
    <property type="project" value="InterPro"/>
</dbReference>
<dbReference type="PRINTS" id="PR00039">
    <property type="entry name" value="HTHLYSR"/>
</dbReference>
<keyword evidence="3" id="KW-0238">DNA-binding</keyword>
<evidence type="ECO:0000259" key="5">
    <source>
        <dbReference type="PROSITE" id="PS50931"/>
    </source>
</evidence>
<dbReference type="RefSeq" id="WP_092747114.1">
    <property type="nucleotide sequence ID" value="NZ_FMYL01000003.1"/>
</dbReference>
<organism evidence="6 7">
    <name type="scientific">Acinetobacter boissieri</name>
    <dbReference type="NCBI Taxonomy" id="1219383"/>
    <lineage>
        <taxon>Bacteria</taxon>
        <taxon>Pseudomonadati</taxon>
        <taxon>Pseudomonadota</taxon>
        <taxon>Gammaproteobacteria</taxon>
        <taxon>Moraxellales</taxon>
        <taxon>Moraxellaceae</taxon>
        <taxon>Acinetobacter</taxon>
    </lineage>
</organism>
<evidence type="ECO:0000313" key="6">
    <source>
        <dbReference type="EMBL" id="SDB88016.1"/>
    </source>
</evidence>
<dbReference type="PANTHER" id="PTHR30126:SF6">
    <property type="entry name" value="HTH-TYPE TRANSCRIPTIONAL REGULATOR CYSB-RELATED"/>
    <property type="match status" value="1"/>
</dbReference>
<keyword evidence="4" id="KW-0804">Transcription</keyword>
<dbReference type="NCBIfam" id="NF009327">
    <property type="entry name" value="PRK12684.1"/>
    <property type="match status" value="1"/>
</dbReference>
<dbReference type="SUPFAM" id="SSF46785">
    <property type="entry name" value="Winged helix' DNA-binding domain"/>
    <property type="match status" value="1"/>
</dbReference>